<protein>
    <submittedName>
        <fullName evidence="3">Uncharacterized protein LOC107815445 isoform X1</fullName>
    </submittedName>
    <submittedName>
        <fullName evidence="3">Uncharacterized protein isoform X1</fullName>
    </submittedName>
</protein>
<proteinExistence type="predicted"/>
<feature type="compositionally biased region" description="Polar residues" evidence="1">
    <location>
        <begin position="144"/>
        <end position="173"/>
    </location>
</feature>
<dbReference type="PANTHER" id="PTHR33144">
    <property type="entry name" value="OS10G0409366 PROTEIN-RELATED"/>
    <property type="match status" value="1"/>
</dbReference>
<organism evidence="2 3">
    <name type="scientific">Nicotiana tabacum</name>
    <name type="common">Common tobacco</name>
    <dbReference type="NCBI Taxonomy" id="4097"/>
    <lineage>
        <taxon>Eukaryota</taxon>
        <taxon>Viridiplantae</taxon>
        <taxon>Streptophyta</taxon>
        <taxon>Embryophyta</taxon>
        <taxon>Tracheophyta</taxon>
        <taxon>Spermatophyta</taxon>
        <taxon>Magnoliopsida</taxon>
        <taxon>eudicotyledons</taxon>
        <taxon>Gunneridae</taxon>
        <taxon>Pentapetalae</taxon>
        <taxon>asterids</taxon>
        <taxon>lamiids</taxon>
        <taxon>Solanales</taxon>
        <taxon>Solanaceae</taxon>
        <taxon>Nicotianoideae</taxon>
        <taxon>Nicotianeae</taxon>
        <taxon>Nicotiana</taxon>
    </lineage>
</organism>
<dbReference type="Pfam" id="PF03004">
    <property type="entry name" value="Transposase_24"/>
    <property type="match status" value="1"/>
</dbReference>
<evidence type="ECO:0000256" key="1">
    <source>
        <dbReference type="SAM" id="MobiDB-lite"/>
    </source>
</evidence>
<evidence type="ECO:0000313" key="2">
    <source>
        <dbReference type="Proteomes" id="UP000790787"/>
    </source>
</evidence>
<dbReference type="Proteomes" id="UP000790787">
    <property type="component" value="Chromosome 13"/>
</dbReference>
<sequence length="212" mass="24403">MIGEHLIKKKLVEFKKFSIPIRGEEFIKKSIEKKRKDYKCDLKTMYVTKYKTKDALMKNRPSHIPMDQWIGLTSYWLSDKAKKRSQANRISRAKQKMPHTGGSKSIATLMNEKAIDGIEPTREEVYILTHTMRKDGKPPDEESSNTIVHDANSGNKQATQAPRMPSVTSSSFFSQDTDNTDIAIHPAQQIRVDQIINSENKNLRNLNKEIWL</sequence>
<dbReference type="InterPro" id="IPR004252">
    <property type="entry name" value="Probable_transposase_24"/>
</dbReference>
<keyword evidence="2" id="KW-1185">Reference proteome</keyword>
<reference evidence="3" key="2">
    <citation type="submission" date="2025-08" db="UniProtKB">
        <authorList>
            <consortium name="RefSeq"/>
        </authorList>
    </citation>
    <scope>IDENTIFICATION</scope>
    <source>
        <tissue evidence="3">Leaf</tissue>
    </source>
</reference>
<feature type="region of interest" description="Disordered" evidence="1">
    <location>
        <begin position="133"/>
        <end position="173"/>
    </location>
</feature>
<reference evidence="2" key="1">
    <citation type="journal article" date="2014" name="Nat. Commun.">
        <title>The tobacco genome sequence and its comparison with those of tomato and potato.</title>
        <authorList>
            <person name="Sierro N."/>
            <person name="Battey J.N."/>
            <person name="Ouadi S."/>
            <person name="Bakaher N."/>
            <person name="Bovet L."/>
            <person name="Willig A."/>
            <person name="Goepfert S."/>
            <person name="Peitsch M.C."/>
            <person name="Ivanov N.V."/>
        </authorList>
    </citation>
    <scope>NUCLEOTIDE SEQUENCE [LARGE SCALE GENOMIC DNA]</scope>
</reference>
<dbReference type="KEGG" id="nta:107815445"/>
<evidence type="ECO:0000313" key="3">
    <source>
        <dbReference type="RefSeq" id="XP_016496508.1"/>
    </source>
</evidence>
<dbReference type="PANTHER" id="PTHR33144:SF46">
    <property type="entry name" value="OS04G0610000 PROTEIN"/>
    <property type="match status" value="1"/>
</dbReference>
<dbReference type="STRING" id="4097.A0A1S4C5Y6"/>
<dbReference type="OrthoDB" id="1226703at2759"/>
<dbReference type="RefSeq" id="XP_016496508.1">
    <property type="nucleotide sequence ID" value="XM_016641022.2"/>
</dbReference>
<dbReference type="GeneID" id="107815445"/>
<dbReference type="PaxDb" id="4097-A0A1S4C5Y6"/>
<accession>A0A1S4C5Y6</accession>
<dbReference type="AlphaFoldDB" id="A0A1S4C5Y6"/>
<dbReference type="RefSeq" id="XP_016496508.1">
    <property type="nucleotide sequence ID" value="XM_016641022.1"/>
</dbReference>
<name>A0A1S4C5Y6_TOBAC</name>
<gene>
    <name evidence="3" type="primary">LOC107815445</name>
</gene>